<comment type="caution">
    <text evidence="9">The sequence shown here is derived from an EMBL/GenBank/DDBJ whole genome shotgun (WGS) entry which is preliminary data.</text>
</comment>
<evidence type="ECO:0000256" key="6">
    <source>
        <dbReference type="SAM" id="MobiDB-lite"/>
    </source>
</evidence>
<feature type="region of interest" description="Disordered" evidence="6">
    <location>
        <begin position="82"/>
        <end position="384"/>
    </location>
</feature>
<comment type="similarity">
    <text evidence="5">Belongs to the Omp25/RopB family.</text>
</comment>
<dbReference type="SUPFAM" id="SSF56925">
    <property type="entry name" value="OMPA-like"/>
    <property type="match status" value="1"/>
</dbReference>
<accession>A0ABX2CNS0</accession>
<evidence type="ECO:0000256" key="2">
    <source>
        <dbReference type="ARBA" id="ARBA00022729"/>
    </source>
</evidence>
<dbReference type="InterPro" id="IPR011250">
    <property type="entry name" value="OMP/PagP_B-barrel"/>
</dbReference>
<dbReference type="EMBL" id="JABFDN010000025">
    <property type="protein sequence ID" value="NPU69841.1"/>
    <property type="molecule type" value="Genomic_DNA"/>
</dbReference>
<feature type="compositionally biased region" description="Basic and acidic residues" evidence="6">
    <location>
        <begin position="152"/>
        <end position="216"/>
    </location>
</feature>
<proteinExistence type="inferred from homology"/>
<comment type="subcellular location">
    <subcellularLocation>
        <location evidence="1">Cell outer membrane</location>
    </subcellularLocation>
</comment>
<name>A0ABX2CNS0_9BRAD</name>
<evidence type="ECO:0000256" key="3">
    <source>
        <dbReference type="ARBA" id="ARBA00023136"/>
    </source>
</evidence>
<evidence type="ECO:0000313" key="10">
    <source>
        <dbReference type="Proteomes" id="UP000886476"/>
    </source>
</evidence>
<reference evidence="9" key="1">
    <citation type="submission" date="2020-05" db="EMBL/GenBank/DDBJ databases">
        <title>Nod-independent and nitrogen-fixing Bradyrhizobium aeschynomene sp. nov. isolated from nodules of Aeschynomene indica.</title>
        <authorList>
            <person name="Zhang Z."/>
        </authorList>
    </citation>
    <scope>NUCLEOTIDE SEQUENCE</scope>
    <source>
        <strain evidence="9">83012</strain>
    </source>
</reference>
<dbReference type="PANTHER" id="PTHR34001:SF3">
    <property type="entry name" value="BLL7405 PROTEIN"/>
    <property type="match status" value="1"/>
</dbReference>
<feature type="compositionally biased region" description="Basic and acidic residues" evidence="6">
    <location>
        <begin position="233"/>
        <end position="259"/>
    </location>
</feature>
<organism evidence="9 10">
    <name type="scientific">Bradyrhizobium aeschynomenes</name>
    <dbReference type="NCBI Taxonomy" id="2734909"/>
    <lineage>
        <taxon>Bacteria</taxon>
        <taxon>Pseudomonadati</taxon>
        <taxon>Pseudomonadota</taxon>
        <taxon>Alphaproteobacteria</taxon>
        <taxon>Hyphomicrobiales</taxon>
        <taxon>Nitrobacteraceae</taxon>
        <taxon>Bradyrhizobium</taxon>
    </lineage>
</organism>
<keyword evidence="3" id="KW-0472">Membrane</keyword>
<evidence type="ECO:0000256" key="7">
    <source>
        <dbReference type="SAM" id="SignalP"/>
    </source>
</evidence>
<dbReference type="Proteomes" id="UP000886476">
    <property type="component" value="Unassembled WGS sequence"/>
</dbReference>
<evidence type="ECO:0000256" key="1">
    <source>
        <dbReference type="ARBA" id="ARBA00004442"/>
    </source>
</evidence>
<dbReference type="Pfam" id="PF13505">
    <property type="entry name" value="OMP_b-brl"/>
    <property type="match status" value="1"/>
</dbReference>
<feature type="chain" id="PRO_5046876163" evidence="7">
    <location>
        <begin position="27"/>
        <end position="571"/>
    </location>
</feature>
<feature type="compositionally biased region" description="Basic and acidic residues" evidence="6">
    <location>
        <begin position="302"/>
        <end position="336"/>
    </location>
</feature>
<evidence type="ECO:0000259" key="8">
    <source>
        <dbReference type="Pfam" id="PF13505"/>
    </source>
</evidence>
<evidence type="ECO:0000256" key="5">
    <source>
        <dbReference type="ARBA" id="ARBA00038306"/>
    </source>
</evidence>
<dbReference type="InterPro" id="IPR051692">
    <property type="entry name" value="OMP-like"/>
</dbReference>
<feature type="compositionally biased region" description="Pro residues" evidence="6">
    <location>
        <begin position="89"/>
        <end position="116"/>
    </location>
</feature>
<protein>
    <submittedName>
        <fullName evidence="9">Porin family protein</fullName>
    </submittedName>
</protein>
<feature type="signal peptide" evidence="7">
    <location>
        <begin position="1"/>
        <end position="26"/>
    </location>
</feature>
<gene>
    <name evidence="9" type="ORF">HL667_32955</name>
</gene>
<keyword evidence="10" id="KW-1185">Reference proteome</keyword>
<feature type="compositionally biased region" description="Basic and acidic residues" evidence="6">
    <location>
        <begin position="268"/>
        <end position="294"/>
    </location>
</feature>
<dbReference type="Gene3D" id="2.40.160.20">
    <property type="match status" value="1"/>
</dbReference>
<keyword evidence="4" id="KW-0998">Cell outer membrane</keyword>
<evidence type="ECO:0000256" key="4">
    <source>
        <dbReference type="ARBA" id="ARBA00023237"/>
    </source>
</evidence>
<dbReference type="InterPro" id="IPR027385">
    <property type="entry name" value="Beta-barrel_OMP"/>
</dbReference>
<feature type="domain" description="Outer membrane protein beta-barrel" evidence="8">
    <location>
        <begin position="400"/>
        <end position="564"/>
    </location>
</feature>
<feature type="compositionally biased region" description="Pro residues" evidence="6">
    <location>
        <begin position="341"/>
        <end position="365"/>
    </location>
</feature>
<dbReference type="PANTHER" id="PTHR34001">
    <property type="entry name" value="BLL7405 PROTEIN"/>
    <property type="match status" value="1"/>
</dbReference>
<sequence length="571" mass="61802">MSSMRRVFGVCLCLSTFAGSTSSVWATDLALPPPLPPPDVFAYRWSGCHAGANGGMAWSRQQQTWSQVANAGGAVQPVGAAPVGNAPGANPPVANPPVVNPPPVVANPVPKPPQPNNPGGNNGGGKPPYKPPYKPPVYGHHGDKGWWQPGKYQHDNNYKDHKWTKHDEKHDKPGHDDGYHWPKFGAKDGYNKHADHDWPWQTKPDKDDKYKDDKHVAGGWSQLHSNGYSDRYGWLRHDGDDKHGGGWGKKDKDGDHDKQVFGWSKQPSKGEYDRYAWLKPDKDDDKNHNDKHGGDGWQKQTGYDKHDNDDWKKDGWQKDKDKDDWKKHDGKHDHHGGYKPPVKPGWPPKNPPPNNGGGQPNPPPQGNNGGGQPQNPPVVGGGGVAPLPNVALQLPAAVSTNGSDAIGGIQVGCDYQIDRLVLGVQAMADLGIINASSPLGPSLTLDTRTSNLYTATLRAGYLVTPEILLYARAGAAWTRTRVAVVNNATGQSASAAFNRTGWTVGAGVEWMFARNWSAFAEYDYADFGTATGVVPGAAAITGGPNVVSQKTQIHTALVGINYRFEMLSRGR</sequence>
<keyword evidence="2 7" id="KW-0732">Signal</keyword>
<evidence type="ECO:0000313" key="9">
    <source>
        <dbReference type="EMBL" id="NPU69841.1"/>
    </source>
</evidence>